<dbReference type="Proteomes" id="UP000184363">
    <property type="component" value="Unassembled WGS sequence"/>
</dbReference>
<dbReference type="STRING" id="1848.SAMN05443637_12955"/>
<gene>
    <name evidence="2" type="ORF">SAMN05443637_12955</name>
</gene>
<organism evidence="2 3">
    <name type="scientific">Pseudonocardia thermophila</name>
    <dbReference type="NCBI Taxonomy" id="1848"/>
    <lineage>
        <taxon>Bacteria</taxon>
        <taxon>Bacillati</taxon>
        <taxon>Actinomycetota</taxon>
        <taxon>Actinomycetes</taxon>
        <taxon>Pseudonocardiales</taxon>
        <taxon>Pseudonocardiaceae</taxon>
        <taxon>Pseudonocardia</taxon>
    </lineage>
</organism>
<evidence type="ECO:0000313" key="2">
    <source>
        <dbReference type="EMBL" id="SHL45301.1"/>
    </source>
</evidence>
<dbReference type="AlphaFoldDB" id="A0A1M7ARG3"/>
<proteinExistence type="predicted"/>
<accession>A0A1M7ARG3</accession>
<evidence type="ECO:0000313" key="3">
    <source>
        <dbReference type="Proteomes" id="UP000184363"/>
    </source>
</evidence>
<protein>
    <submittedName>
        <fullName evidence="2">Uncharacterized protein</fullName>
    </submittedName>
</protein>
<dbReference type="EMBL" id="FRAP01000029">
    <property type="protein sequence ID" value="SHL45301.1"/>
    <property type="molecule type" value="Genomic_DNA"/>
</dbReference>
<name>A0A1M7ARG3_PSETH</name>
<sequence length="139" mass="13799">MLAVVVAGSWSAGALSPEPAPAVPVVPAPARPDPPVVPVPSAALTTAEGWARAVVGPRDRDWWLAGLRPLTTAEFLSLLATEADERAAPRGVTGPAVPVSGANGSADVDAPTDRGAVRVQLADVGGTWLVAGADPAGAS</sequence>
<reference evidence="2 3" key="1">
    <citation type="submission" date="2016-11" db="EMBL/GenBank/DDBJ databases">
        <authorList>
            <person name="Jaros S."/>
            <person name="Januszkiewicz K."/>
            <person name="Wedrychowicz H."/>
        </authorList>
    </citation>
    <scope>NUCLEOTIDE SEQUENCE [LARGE SCALE GENOMIC DNA]</scope>
    <source>
        <strain evidence="2 3">DSM 43832</strain>
    </source>
</reference>
<evidence type="ECO:0000256" key="1">
    <source>
        <dbReference type="SAM" id="MobiDB-lite"/>
    </source>
</evidence>
<keyword evidence="3" id="KW-1185">Reference proteome</keyword>
<feature type="region of interest" description="Disordered" evidence="1">
    <location>
        <begin position="84"/>
        <end position="112"/>
    </location>
</feature>